<dbReference type="InterPro" id="IPR000073">
    <property type="entry name" value="AB_hydrolase_1"/>
</dbReference>
<gene>
    <name evidence="4" type="ORF">OSTLU_39469</name>
</gene>
<dbReference type="KEGG" id="olu:OSTLU_39469"/>
<protein>
    <recommendedName>
        <fullName evidence="3">AB hydrolase-1 domain-containing protein</fullName>
    </recommendedName>
</protein>
<evidence type="ECO:0000313" key="4">
    <source>
        <dbReference type="EMBL" id="ABO98934.1"/>
    </source>
</evidence>
<dbReference type="eggNOG" id="KOG2382">
    <property type="taxonomic scope" value="Eukaryota"/>
</dbReference>
<evidence type="ECO:0000313" key="5">
    <source>
        <dbReference type="Proteomes" id="UP000001568"/>
    </source>
</evidence>
<proteinExistence type="inferred from homology"/>
<keyword evidence="2" id="KW-0378">Hydrolase</keyword>
<dbReference type="RefSeq" id="XP_001420641.1">
    <property type="nucleotide sequence ID" value="XM_001420604.1"/>
</dbReference>
<dbReference type="PANTHER" id="PTHR43248">
    <property type="entry name" value="2-SUCCINYL-6-HYDROXY-2,4-CYCLOHEXADIENE-1-CARBOXYLATE SYNTHASE"/>
    <property type="match status" value="1"/>
</dbReference>
<reference evidence="4 5" key="1">
    <citation type="journal article" date="2007" name="Proc. Natl. Acad. Sci. U.S.A.">
        <title>The tiny eukaryote Ostreococcus provides genomic insights into the paradox of plankton speciation.</title>
        <authorList>
            <person name="Palenik B."/>
            <person name="Grimwood J."/>
            <person name="Aerts A."/>
            <person name="Rouze P."/>
            <person name="Salamov A."/>
            <person name="Putnam N."/>
            <person name="Dupont C."/>
            <person name="Jorgensen R."/>
            <person name="Derelle E."/>
            <person name="Rombauts S."/>
            <person name="Zhou K."/>
            <person name="Otillar R."/>
            <person name="Merchant S.S."/>
            <person name="Podell S."/>
            <person name="Gaasterland T."/>
            <person name="Napoli C."/>
            <person name="Gendler K."/>
            <person name="Manuell A."/>
            <person name="Tai V."/>
            <person name="Vallon O."/>
            <person name="Piganeau G."/>
            <person name="Jancek S."/>
            <person name="Heijde M."/>
            <person name="Jabbari K."/>
            <person name="Bowler C."/>
            <person name="Lohr M."/>
            <person name="Robbens S."/>
            <person name="Werner G."/>
            <person name="Dubchak I."/>
            <person name="Pazour G.J."/>
            <person name="Ren Q."/>
            <person name="Paulsen I."/>
            <person name="Delwiche C."/>
            <person name="Schmutz J."/>
            <person name="Rokhsar D."/>
            <person name="Van de Peer Y."/>
            <person name="Moreau H."/>
            <person name="Grigoriev I.V."/>
        </authorList>
    </citation>
    <scope>NUCLEOTIDE SEQUENCE [LARGE SCALE GENOMIC DNA]</scope>
    <source>
        <strain evidence="4 5">CCE9901</strain>
    </source>
</reference>
<dbReference type="InterPro" id="IPR051601">
    <property type="entry name" value="Serine_prot/Carboxylest_S33"/>
</dbReference>
<dbReference type="SUPFAM" id="SSF53474">
    <property type="entry name" value="alpha/beta-Hydrolases"/>
    <property type="match status" value="1"/>
</dbReference>
<dbReference type="Gramene" id="ABO98934">
    <property type="protein sequence ID" value="ABO98934"/>
    <property type="gene ID" value="OSTLU_39469"/>
</dbReference>
<dbReference type="PANTHER" id="PTHR43248:SF3">
    <property type="entry name" value="AB HYDROLASE-1 DOMAIN-CONTAINING PROTEIN"/>
    <property type="match status" value="1"/>
</dbReference>
<evidence type="ECO:0000259" key="3">
    <source>
        <dbReference type="Pfam" id="PF12697"/>
    </source>
</evidence>
<evidence type="ECO:0000256" key="1">
    <source>
        <dbReference type="ARBA" id="ARBA00010088"/>
    </source>
</evidence>
<dbReference type="AlphaFoldDB" id="A4S5N5"/>
<dbReference type="Gene3D" id="3.40.50.1820">
    <property type="entry name" value="alpha/beta hydrolase"/>
    <property type="match status" value="1"/>
</dbReference>
<comment type="similarity">
    <text evidence="1">Belongs to the peptidase S33 family.</text>
</comment>
<dbReference type="EMBL" id="CP000592">
    <property type="protein sequence ID" value="ABO98934.1"/>
    <property type="molecule type" value="Genomic_DNA"/>
</dbReference>
<dbReference type="HOGENOM" id="CLU_046770_0_0_1"/>
<dbReference type="OMA" id="QETWAFN"/>
<dbReference type="PRINTS" id="PR00111">
    <property type="entry name" value="ABHYDROLASE"/>
</dbReference>
<dbReference type="InterPro" id="IPR029058">
    <property type="entry name" value="AB_hydrolase_fold"/>
</dbReference>
<keyword evidence="5" id="KW-1185">Reference proteome</keyword>
<organism evidence="4 5">
    <name type="scientific">Ostreococcus lucimarinus (strain CCE9901)</name>
    <dbReference type="NCBI Taxonomy" id="436017"/>
    <lineage>
        <taxon>Eukaryota</taxon>
        <taxon>Viridiplantae</taxon>
        <taxon>Chlorophyta</taxon>
        <taxon>Mamiellophyceae</taxon>
        <taxon>Mamiellales</taxon>
        <taxon>Bathycoccaceae</taxon>
        <taxon>Ostreococcus</taxon>
    </lineage>
</organism>
<name>A4S5N5_OSTLU</name>
<evidence type="ECO:0000256" key="2">
    <source>
        <dbReference type="ARBA" id="ARBA00022801"/>
    </source>
</evidence>
<dbReference type="OrthoDB" id="8119704at2759"/>
<dbReference type="GO" id="GO:0016787">
    <property type="term" value="F:hydrolase activity"/>
    <property type="evidence" value="ECO:0007669"/>
    <property type="project" value="UniProtKB-KW"/>
</dbReference>
<sequence length="306" mass="33487">MSFFTAAVRRVVNHRRRALTRAFSDHARVLAHEVHGAPFGSKVDADASSTIFILHGLLGAGRNWRSFAKQLRQRLGEQDWRVVLVDLRGHGASASIGQRTPACGVVEAARDVDALAKMIGTAPSVVVGHSLGGKVALEYSKLATTAPKQTWSLDSVPGRVEADPHGVAEVLSAIRALPRRIPSRKWLAQALPQFSTELVDWIGSNLKNVCDGGSELELVFNLDTVMQLYDSYQKTDSWHAIEDEASGIYVVKAENSTRWSTACVERLKRSPANFQVLANAGHWVHTDNPNGLLEILTTSIPKSRQL</sequence>
<dbReference type="Proteomes" id="UP000001568">
    <property type="component" value="Chromosome 12"/>
</dbReference>
<dbReference type="GeneID" id="5004759"/>
<feature type="domain" description="AB hydrolase-1" evidence="3">
    <location>
        <begin position="51"/>
        <end position="291"/>
    </location>
</feature>
<accession>A4S5N5</accession>
<dbReference type="Pfam" id="PF12697">
    <property type="entry name" value="Abhydrolase_6"/>
    <property type="match status" value="1"/>
</dbReference>